<dbReference type="AlphaFoldDB" id="G0JTW6"/>
<feature type="transmembrane region" description="Helical" evidence="1">
    <location>
        <begin position="12"/>
        <end position="33"/>
    </location>
</feature>
<dbReference type="KEGG" id="afi:Acife_0511"/>
<protein>
    <submittedName>
        <fullName evidence="2">Uncharacterized protein</fullName>
    </submittedName>
</protein>
<keyword evidence="1" id="KW-0812">Transmembrane</keyword>
<evidence type="ECO:0000313" key="2">
    <source>
        <dbReference type="EMBL" id="AEM46718.1"/>
    </source>
</evidence>
<reference evidence="2 3" key="1">
    <citation type="journal article" date="2011" name="J. Bacteriol.">
        <title>Draft genome of the psychrotolerant acidophile Acidithiobacillus ferrivorans SS3.</title>
        <authorList>
            <person name="Liljeqvist M."/>
            <person name="Valdes J."/>
            <person name="Holmes D.S."/>
            <person name="Dopson M."/>
        </authorList>
    </citation>
    <scope>NUCLEOTIDE SEQUENCE [LARGE SCALE GENOMIC DNA]</scope>
    <source>
        <strain evidence="2 3">SS3</strain>
    </source>
</reference>
<evidence type="ECO:0000256" key="1">
    <source>
        <dbReference type="SAM" id="Phobius"/>
    </source>
</evidence>
<evidence type="ECO:0000313" key="3">
    <source>
        <dbReference type="Proteomes" id="UP000009220"/>
    </source>
</evidence>
<name>G0JTW6_9PROT</name>
<sequence>MHAIARVPVFAVGVAGVVLMALIIEAVLAVSCWQAMHTHKK</sequence>
<accession>G0JTW6</accession>
<dbReference type="EMBL" id="CP002985">
    <property type="protein sequence ID" value="AEM46718.1"/>
    <property type="molecule type" value="Genomic_DNA"/>
</dbReference>
<keyword evidence="1" id="KW-0472">Membrane</keyword>
<dbReference type="HOGENOM" id="CLU_3264240_0_0_6"/>
<keyword evidence="1" id="KW-1133">Transmembrane helix</keyword>
<dbReference type="STRING" id="743299.Acife_0511"/>
<dbReference type="Proteomes" id="UP000009220">
    <property type="component" value="Chromosome"/>
</dbReference>
<dbReference type="RefSeq" id="WP_014027987.1">
    <property type="nucleotide sequence ID" value="NC_015942.1"/>
</dbReference>
<gene>
    <name evidence="2" type="ORF">Acife_0511</name>
</gene>
<organism evidence="2 3">
    <name type="scientific">Acidithiobacillus ferrivorans SS3</name>
    <dbReference type="NCBI Taxonomy" id="743299"/>
    <lineage>
        <taxon>Bacteria</taxon>
        <taxon>Pseudomonadati</taxon>
        <taxon>Pseudomonadota</taxon>
        <taxon>Acidithiobacillia</taxon>
        <taxon>Acidithiobacillales</taxon>
        <taxon>Acidithiobacillaceae</taxon>
        <taxon>Acidithiobacillus</taxon>
    </lineage>
</organism>
<proteinExistence type="predicted"/>